<proteinExistence type="predicted"/>
<protein>
    <submittedName>
        <fullName evidence="1">Uncharacterized protein</fullName>
    </submittedName>
</protein>
<name>A0A7S9XH80_9VIRU</name>
<organism evidence="1">
    <name type="scientific">Virus NIOZ-UU159</name>
    <dbReference type="NCBI Taxonomy" id="2763270"/>
    <lineage>
        <taxon>Viruses</taxon>
    </lineage>
</organism>
<sequence length="483" mass="56809">MNSSLPTTSFPKNVNEIISETYDIYNSINDDNKTYANCLIMVLKKYHLWPNIKVKKFKNRSDIVLLHNNYKMGELYDYRELYEQCRSIILDFTLSFNNNVVVTYANSIPVRVDINTYITNIYNDKDKCYEAYDGTMISVYNHNGEWHFGTSSCPDANSSKFSHPTKTHGNMFDEILYKYYGKQLTDHELSLTPNEVSKILRSKFVASLNPEMAYEFIIVHYENIHIIDYTNILGENYKELVHVNTKNRNTFVDEDIYTTRLQDYVEVGINYPKEFTNITDAIGYINSNPYSYGLIIKKKQDNSVKLYKISTEIINYREETDPCHPNTWMNILSVYMKNKQEYTIKDYISNYVPNIVLPIDNNGRYIDPTYLIHTLISTIKDSLYNYYVSTTTYFPKYGRYKMNKDLDKQFPPIIQYHLAQLRNLQVTTYNKKMITSANVYYYLCQCNDIKNIKTLIQFFASNPINEMNPRTSMCFAIMNSLIS</sequence>
<dbReference type="EMBL" id="MW030609">
    <property type="protein sequence ID" value="QPI16857.1"/>
    <property type="molecule type" value="Genomic_DNA"/>
</dbReference>
<accession>A0A7S9XH80</accession>
<gene>
    <name evidence="1" type="ORF">NIOZUU159_00354</name>
</gene>
<reference evidence="1" key="1">
    <citation type="submission" date="2020-08" db="EMBL/GenBank/DDBJ databases">
        <title>Bridging the membrane lipid divide: bacteria of the FCB group superphylum have the potential to synthesize archaeal ether lipids.</title>
        <authorList>
            <person name="Villanueva L."/>
            <person name="von Meijenfeldt F.A.B."/>
            <person name="Westbye A.B."/>
            <person name="Yadav S."/>
            <person name="Hopmans E.C."/>
            <person name="Dutilh B.E."/>
            <person name="Sinninghe Damste J.S."/>
        </authorList>
    </citation>
    <scope>NUCLEOTIDE SEQUENCE</scope>
    <source>
        <strain evidence="1">NIOZ-UU159</strain>
    </source>
</reference>
<evidence type="ECO:0000313" key="1">
    <source>
        <dbReference type="EMBL" id="QPI16857.1"/>
    </source>
</evidence>